<protein>
    <submittedName>
        <fullName evidence="2">Uncharacterized protein</fullName>
    </submittedName>
</protein>
<evidence type="ECO:0000256" key="1">
    <source>
        <dbReference type="SAM" id="MobiDB-lite"/>
    </source>
</evidence>
<reference evidence="2" key="2">
    <citation type="submission" date="2019-07" db="EMBL/GenBank/DDBJ databases">
        <authorList>
            <person name="Seetharam A."/>
            <person name="Woodhouse M."/>
            <person name="Cannon E."/>
        </authorList>
    </citation>
    <scope>NUCLEOTIDE SEQUENCE [LARGE SCALE GENOMIC DNA]</scope>
    <source>
        <strain evidence="2">cv. B73</strain>
    </source>
</reference>
<organism evidence="2 3">
    <name type="scientific">Zea mays</name>
    <name type="common">Maize</name>
    <dbReference type="NCBI Taxonomy" id="4577"/>
    <lineage>
        <taxon>Eukaryota</taxon>
        <taxon>Viridiplantae</taxon>
        <taxon>Streptophyta</taxon>
        <taxon>Embryophyta</taxon>
        <taxon>Tracheophyta</taxon>
        <taxon>Spermatophyta</taxon>
        <taxon>Magnoliopsida</taxon>
        <taxon>Liliopsida</taxon>
        <taxon>Poales</taxon>
        <taxon>Poaceae</taxon>
        <taxon>PACMAD clade</taxon>
        <taxon>Panicoideae</taxon>
        <taxon>Andropogonodae</taxon>
        <taxon>Andropogoneae</taxon>
        <taxon>Tripsacinae</taxon>
        <taxon>Zea</taxon>
    </lineage>
</organism>
<dbReference type="Gramene" id="Zm00001eb349740_T001">
    <property type="protein sequence ID" value="Zm00001eb349740_P001"/>
    <property type="gene ID" value="Zm00001eb349740"/>
</dbReference>
<feature type="region of interest" description="Disordered" evidence="1">
    <location>
        <begin position="1"/>
        <end position="45"/>
    </location>
</feature>
<sequence>MPHREQREKKREQGRCCAGLDGHGERRGRRKGSQLGRRRAPKELLLLRARSRGRRSCRHAWRGRAREENLGAGRWRRHGCWLEEDEGKEGCTPMEEGRTCSSPTPLEPRRGRAPWGALCPAASAMGEACCRGDGRLEQRGERNSSAPRKGAGSARVGCSAAQASSVPWEEGSRAPCALGKKALRVGEKAREKKMAAKESEGWE</sequence>
<dbReference type="EnsemblPlants" id="Zm00001eb349740_T001">
    <property type="protein sequence ID" value="Zm00001eb349740_P001"/>
    <property type="gene ID" value="Zm00001eb349740"/>
</dbReference>
<dbReference type="InParanoid" id="A0A804QSG6"/>
<evidence type="ECO:0000313" key="2">
    <source>
        <dbReference type="EnsemblPlants" id="Zm00001eb349740_P001"/>
    </source>
</evidence>
<feature type="compositionally biased region" description="Basic residues" evidence="1">
    <location>
        <begin position="26"/>
        <end position="40"/>
    </location>
</feature>
<feature type="region of interest" description="Disordered" evidence="1">
    <location>
        <begin position="88"/>
        <end position="112"/>
    </location>
</feature>
<dbReference type="AlphaFoldDB" id="A0A804QSG6"/>
<proteinExistence type="predicted"/>
<feature type="region of interest" description="Disordered" evidence="1">
    <location>
        <begin position="184"/>
        <end position="203"/>
    </location>
</feature>
<feature type="region of interest" description="Disordered" evidence="1">
    <location>
        <begin position="136"/>
        <end position="172"/>
    </location>
</feature>
<reference evidence="3" key="1">
    <citation type="journal article" date="2009" name="Science">
        <title>The B73 maize genome: complexity, diversity, and dynamics.</title>
        <authorList>
            <person name="Schnable P.S."/>
            <person name="Ware D."/>
            <person name="Fulton R.S."/>
            <person name="Stein J.C."/>
            <person name="Wei F."/>
            <person name="Pasternak S."/>
            <person name="Liang C."/>
            <person name="Zhang J."/>
            <person name="Fulton L."/>
            <person name="Graves T.A."/>
            <person name="Minx P."/>
            <person name="Reily A.D."/>
            <person name="Courtney L."/>
            <person name="Kruchowski S.S."/>
            <person name="Tomlinson C."/>
            <person name="Strong C."/>
            <person name="Delehaunty K."/>
            <person name="Fronick C."/>
            <person name="Courtney B."/>
            <person name="Rock S.M."/>
            <person name="Belter E."/>
            <person name="Du F."/>
            <person name="Kim K."/>
            <person name="Abbott R.M."/>
            <person name="Cotton M."/>
            <person name="Levy A."/>
            <person name="Marchetto P."/>
            <person name="Ochoa K."/>
            <person name="Jackson S.M."/>
            <person name="Gillam B."/>
            <person name="Chen W."/>
            <person name="Yan L."/>
            <person name="Higginbotham J."/>
            <person name="Cardenas M."/>
            <person name="Waligorski J."/>
            <person name="Applebaum E."/>
            <person name="Phelps L."/>
            <person name="Falcone J."/>
            <person name="Kanchi K."/>
            <person name="Thane T."/>
            <person name="Scimone A."/>
            <person name="Thane N."/>
            <person name="Henke J."/>
            <person name="Wang T."/>
            <person name="Ruppert J."/>
            <person name="Shah N."/>
            <person name="Rotter K."/>
            <person name="Hodges J."/>
            <person name="Ingenthron E."/>
            <person name="Cordes M."/>
            <person name="Kohlberg S."/>
            <person name="Sgro J."/>
            <person name="Delgado B."/>
            <person name="Mead K."/>
            <person name="Chinwalla A."/>
            <person name="Leonard S."/>
            <person name="Crouse K."/>
            <person name="Collura K."/>
            <person name="Kudrna D."/>
            <person name="Currie J."/>
            <person name="He R."/>
            <person name="Angelova A."/>
            <person name="Rajasekar S."/>
            <person name="Mueller T."/>
            <person name="Lomeli R."/>
            <person name="Scara G."/>
            <person name="Ko A."/>
            <person name="Delaney K."/>
            <person name="Wissotski M."/>
            <person name="Lopez G."/>
            <person name="Campos D."/>
            <person name="Braidotti M."/>
            <person name="Ashley E."/>
            <person name="Golser W."/>
            <person name="Kim H."/>
            <person name="Lee S."/>
            <person name="Lin J."/>
            <person name="Dujmic Z."/>
            <person name="Kim W."/>
            <person name="Talag J."/>
            <person name="Zuccolo A."/>
            <person name="Fan C."/>
            <person name="Sebastian A."/>
            <person name="Kramer M."/>
            <person name="Spiegel L."/>
            <person name="Nascimento L."/>
            <person name="Zutavern T."/>
            <person name="Miller B."/>
            <person name="Ambroise C."/>
            <person name="Muller S."/>
            <person name="Spooner W."/>
            <person name="Narechania A."/>
            <person name="Ren L."/>
            <person name="Wei S."/>
            <person name="Kumari S."/>
            <person name="Faga B."/>
            <person name="Levy M.J."/>
            <person name="McMahan L."/>
            <person name="Van Buren P."/>
            <person name="Vaughn M.W."/>
            <person name="Ying K."/>
            <person name="Yeh C.-T."/>
            <person name="Emrich S.J."/>
            <person name="Jia Y."/>
            <person name="Kalyanaraman A."/>
            <person name="Hsia A.-P."/>
            <person name="Barbazuk W.B."/>
            <person name="Baucom R.S."/>
            <person name="Brutnell T.P."/>
            <person name="Carpita N.C."/>
            <person name="Chaparro C."/>
            <person name="Chia J.-M."/>
            <person name="Deragon J.-M."/>
            <person name="Estill J.C."/>
            <person name="Fu Y."/>
            <person name="Jeddeloh J.A."/>
            <person name="Han Y."/>
            <person name="Lee H."/>
            <person name="Li P."/>
            <person name="Lisch D.R."/>
            <person name="Liu S."/>
            <person name="Liu Z."/>
            <person name="Nagel D.H."/>
            <person name="McCann M.C."/>
            <person name="SanMiguel P."/>
            <person name="Myers A.M."/>
            <person name="Nettleton D."/>
            <person name="Nguyen J."/>
            <person name="Penning B.W."/>
            <person name="Ponnala L."/>
            <person name="Schneider K.L."/>
            <person name="Schwartz D.C."/>
            <person name="Sharma A."/>
            <person name="Soderlund C."/>
            <person name="Springer N.M."/>
            <person name="Sun Q."/>
            <person name="Wang H."/>
            <person name="Waterman M."/>
            <person name="Westerman R."/>
            <person name="Wolfgruber T.K."/>
            <person name="Yang L."/>
            <person name="Yu Y."/>
            <person name="Zhang L."/>
            <person name="Zhou S."/>
            <person name="Zhu Q."/>
            <person name="Bennetzen J.L."/>
            <person name="Dawe R.K."/>
            <person name="Jiang J."/>
            <person name="Jiang N."/>
            <person name="Presting G.G."/>
            <person name="Wessler S.R."/>
            <person name="Aluru S."/>
            <person name="Martienssen R.A."/>
            <person name="Clifton S.W."/>
            <person name="McCombie W.R."/>
            <person name="Wing R.A."/>
            <person name="Wilson R.K."/>
        </authorList>
    </citation>
    <scope>NUCLEOTIDE SEQUENCE [LARGE SCALE GENOMIC DNA]</scope>
    <source>
        <strain evidence="3">cv. B73</strain>
    </source>
</reference>
<evidence type="ECO:0000313" key="3">
    <source>
        <dbReference type="Proteomes" id="UP000007305"/>
    </source>
</evidence>
<dbReference type="Proteomes" id="UP000007305">
    <property type="component" value="Chromosome 8"/>
</dbReference>
<name>A0A804QSG6_MAIZE</name>
<reference evidence="2" key="3">
    <citation type="submission" date="2021-05" db="UniProtKB">
        <authorList>
            <consortium name="EnsemblPlants"/>
        </authorList>
    </citation>
    <scope>IDENTIFICATION</scope>
    <source>
        <strain evidence="2">cv. B73</strain>
    </source>
</reference>
<accession>A0A804QSG6</accession>
<feature type="compositionally biased region" description="Basic and acidic residues" evidence="1">
    <location>
        <begin position="1"/>
        <end position="14"/>
    </location>
</feature>
<keyword evidence="3" id="KW-1185">Reference proteome</keyword>